<dbReference type="GO" id="GO:0016020">
    <property type="term" value="C:membrane"/>
    <property type="evidence" value="ECO:0007669"/>
    <property type="project" value="TreeGrafter"/>
</dbReference>
<name>A0A9D2K0Q0_9FIRM</name>
<feature type="domain" description="NodB homology" evidence="1">
    <location>
        <begin position="96"/>
        <end position="278"/>
    </location>
</feature>
<dbReference type="CDD" id="cd10948">
    <property type="entry name" value="CE4_BsPdaA_like"/>
    <property type="match status" value="1"/>
</dbReference>
<dbReference type="GO" id="GO:0005975">
    <property type="term" value="P:carbohydrate metabolic process"/>
    <property type="evidence" value="ECO:0007669"/>
    <property type="project" value="InterPro"/>
</dbReference>
<dbReference type="InterPro" id="IPR050248">
    <property type="entry name" value="Polysacc_deacetylase_ArnD"/>
</dbReference>
<organism evidence="2 3">
    <name type="scientific">Candidatus Mediterraneibacter stercoravium</name>
    <dbReference type="NCBI Taxonomy" id="2838685"/>
    <lineage>
        <taxon>Bacteria</taxon>
        <taxon>Bacillati</taxon>
        <taxon>Bacillota</taxon>
        <taxon>Clostridia</taxon>
        <taxon>Lachnospirales</taxon>
        <taxon>Lachnospiraceae</taxon>
        <taxon>Mediterraneibacter</taxon>
    </lineage>
</organism>
<evidence type="ECO:0000313" key="3">
    <source>
        <dbReference type="Proteomes" id="UP000824116"/>
    </source>
</evidence>
<proteinExistence type="predicted"/>
<dbReference type="PANTHER" id="PTHR10587:SF78">
    <property type="entry name" value="PEPTIDOGLYCAN-N-ACETYLMURAMIC ACID DEACETYLASE PDAA"/>
    <property type="match status" value="1"/>
</dbReference>
<dbReference type="InterPro" id="IPR014235">
    <property type="entry name" value="Spore_PdaA"/>
</dbReference>
<dbReference type="EMBL" id="DXAY01000134">
    <property type="protein sequence ID" value="HIZ74720.1"/>
    <property type="molecule type" value="Genomic_DNA"/>
</dbReference>
<dbReference type="InterPro" id="IPR002509">
    <property type="entry name" value="NODB_dom"/>
</dbReference>
<dbReference type="AlphaFoldDB" id="A0A9D2K0Q0"/>
<evidence type="ECO:0000259" key="1">
    <source>
        <dbReference type="PROSITE" id="PS51677"/>
    </source>
</evidence>
<dbReference type="GO" id="GO:0016810">
    <property type="term" value="F:hydrolase activity, acting on carbon-nitrogen (but not peptide) bonds"/>
    <property type="evidence" value="ECO:0007669"/>
    <property type="project" value="InterPro"/>
</dbReference>
<gene>
    <name evidence="2" type="ORF">H9723_05695</name>
</gene>
<protein>
    <submittedName>
        <fullName evidence="2">Polysaccharide deacetylase family protein</fullName>
    </submittedName>
</protein>
<accession>A0A9D2K0Q0</accession>
<dbReference type="PANTHER" id="PTHR10587">
    <property type="entry name" value="GLYCOSYL TRANSFERASE-RELATED"/>
    <property type="match status" value="1"/>
</dbReference>
<sequence length="286" mass="31962">MTRFSTYTFKTFLRKSLLSPGTWGILLILTAAYLAGAAAGTLSAHISVSGEQIIAASAEGNWGLSFQEEGQPPAGNATAEELAQYDACYMGNSDEKVLYLTFDAGYENGNTELILDALKKHNVSATFFVVGTYIESEPELIRRMTEEGHIVGNHTWHHPDMSEIETMDAFKEELCSVENAFLEATGQEMTKYYRPPGGVYSTENLKMARELGYKTFFWSLAYVDWYQDDQPTEEEAFEKLLGRIHPGAIVLLHSTSSTNAQILDELLTKWEEMGYQIRSLSDLDSL</sequence>
<evidence type="ECO:0000313" key="2">
    <source>
        <dbReference type="EMBL" id="HIZ74720.1"/>
    </source>
</evidence>
<dbReference type="InterPro" id="IPR011330">
    <property type="entry name" value="Glyco_hydro/deAcase_b/a-brl"/>
</dbReference>
<reference evidence="2" key="2">
    <citation type="submission" date="2021-04" db="EMBL/GenBank/DDBJ databases">
        <authorList>
            <person name="Gilroy R."/>
        </authorList>
    </citation>
    <scope>NUCLEOTIDE SEQUENCE</scope>
    <source>
        <strain evidence="2">CHK196-3914</strain>
    </source>
</reference>
<reference evidence="2" key="1">
    <citation type="journal article" date="2021" name="PeerJ">
        <title>Extensive microbial diversity within the chicken gut microbiome revealed by metagenomics and culture.</title>
        <authorList>
            <person name="Gilroy R."/>
            <person name="Ravi A."/>
            <person name="Getino M."/>
            <person name="Pursley I."/>
            <person name="Horton D.L."/>
            <person name="Alikhan N.F."/>
            <person name="Baker D."/>
            <person name="Gharbi K."/>
            <person name="Hall N."/>
            <person name="Watson M."/>
            <person name="Adriaenssens E.M."/>
            <person name="Foster-Nyarko E."/>
            <person name="Jarju S."/>
            <person name="Secka A."/>
            <person name="Antonio M."/>
            <person name="Oren A."/>
            <person name="Chaudhuri R.R."/>
            <person name="La Ragione R."/>
            <person name="Hildebrand F."/>
            <person name="Pallen M.J."/>
        </authorList>
    </citation>
    <scope>NUCLEOTIDE SEQUENCE</scope>
    <source>
        <strain evidence="2">CHK196-3914</strain>
    </source>
</reference>
<dbReference type="SUPFAM" id="SSF88713">
    <property type="entry name" value="Glycoside hydrolase/deacetylase"/>
    <property type="match status" value="1"/>
</dbReference>
<dbReference type="Proteomes" id="UP000824116">
    <property type="component" value="Unassembled WGS sequence"/>
</dbReference>
<dbReference type="Gene3D" id="3.20.20.370">
    <property type="entry name" value="Glycoside hydrolase/deacetylase"/>
    <property type="match status" value="1"/>
</dbReference>
<comment type="caution">
    <text evidence="2">The sequence shown here is derived from an EMBL/GenBank/DDBJ whole genome shotgun (WGS) entry which is preliminary data.</text>
</comment>
<dbReference type="Pfam" id="PF01522">
    <property type="entry name" value="Polysacc_deac_1"/>
    <property type="match status" value="1"/>
</dbReference>
<dbReference type="PROSITE" id="PS51677">
    <property type="entry name" value="NODB"/>
    <property type="match status" value="1"/>
</dbReference>